<name>A0A4U6V603_SETVI</name>
<reference evidence="1" key="1">
    <citation type="submission" date="2019-03" db="EMBL/GenBank/DDBJ databases">
        <title>WGS assembly of Setaria viridis.</title>
        <authorList>
            <person name="Huang P."/>
            <person name="Jenkins J."/>
            <person name="Grimwood J."/>
            <person name="Barry K."/>
            <person name="Healey A."/>
            <person name="Mamidi S."/>
            <person name="Sreedasyam A."/>
            <person name="Shu S."/>
            <person name="Feldman M."/>
            <person name="Wu J."/>
            <person name="Yu Y."/>
            <person name="Chen C."/>
            <person name="Johnson J."/>
            <person name="Rokhsar D."/>
            <person name="Baxter I."/>
            <person name="Schmutz J."/>
            <person name="Brutnell T."/>
            <person name="Kellogg E."/>
        </authorList>
    </citation>
    <scope>NUCLEOTIDE SEQUENCE [LARGE SCALE GENOMIC DNA]</scope>
</reference>
<dbReference type="PANTHER" id="PTHR33103:SF44">
    <property type="entry name" value="DUF674 DOMAIN-CONTAINING PROTEIN"/>
    <property type="match status" value="1"/>
</dbReference>
<dbReference type="Pfam" id="PF05056">
    <property type="entry name" value="DUF674"/>
    <property type="match status" value="1"/>
</dbReference>
<gene>
    <name evidence="1" type="ORF">SEVIR_3G062400v2</name>
</gene>
<evidence type="ECO:0000313" key="2">
    <source>
        <dbReference type="Proteomes" id="UP000298652"/>
    </source>
</evidence>
<dbReference type="Gramene" id="TKW24640">
    <property type="protein sequence ID" value="TKW24640"/>
    <property type="gene ID" value="SEVIR_3G062400v2"/>
</dbReference>
<dbReference type="PANTHER" id="PTHR33103">
    <property type="entry name" value="OS01G0153900 PROTEIN"/>
    <property type="match status" value="1"/>
</dbReference>
<dbReference type="AlphaFoldDB" id="A0A4U6V603"/>
<dbReference type="OMA" id="HMTTQKG"/>
<dbReference type="InterPro" id="IPR007750">
    <property type="entry name" value="DUF674"/>
</dbReference>
<evidence type="ECO:0000313" key="1">
    <source>
        <dbReference type="EMBL" id="TKW24640.1"/>
    </source>
</evidence>
<proteinExistence type="predicted"/>
<sequence length="250" mass="26134">MAPKISLKLLVETRSKRVLFAEAGKEFVDFVFSLLTLPIGAVAKLVSAGTMQGSVGRLYQSVDLMGASYLQPGADKSELLQPGVLHPDARELLLLPPGAGDGEAEEKPRLPKFKLYTCAAQCVTVTMEREAACPQCKQAMATEMAFVLPSAAPRAAAAGGAKGGSGAAGESEESGGYVKGLVTYMVTDGLEVTPMSAISSITLINKFSVGNDVELAEKYVSVGMDEGLGLLRAALSSDTVLSDVFLARKK</sequence>
<protein>
    <recommendedName>
        <fullName evidence="3">DUF674 domain-containing protein</fullName>
    </recommendedName>
</protein>
<accession>A0A4U6V603</accession>
<organism evidence="1 2">
    <name type="scientific">Setaria viridis</name>
    <name type="common">Green bristlegrass</name>
    <name type="synonym">Setaria italica subsp. viridis</name>
    <dbReference type="NCBI Taxonomy" id="4556"/>
    <lineage>
        <taxon>Eukaryota</taxon>
        <taxon>Viridiplantae</taxon>
        <taxon>Streptophyta</taxon>
        <taxon>Embryophyta</taxon>
        <taxon>Tracheophyta</taxon>
        <taxon>Spermatophyta</taxon>
        <taxon>Magnoliopsida</taxon>
        <taxon>Liliopsida</taxon>
        <taxon>Poales</taxon>
        <taxon>Poaceae</taxon>
        <taxon>PACMAD clade</taxon>
        <taxon>Panicoideae</taxon>
        <taxon>Panicodae</taxon>
        <taxon>Paniceae</taxon>
        <taxon>Cenchrinae</taxon>
        <taxon>Setaria</taxon>
    </lineage>
</organism>
<dbReference type="Proteomes" id="UP000298652">
    <property type="component" value="Chromosome 3"/>
</dbReference>
<dbReference type="EMBL" id="CM016554">
    <property type="protein sequence ID" value="TKW24640.1"/>
    <property type="molecule type" value="Genomic_DNA"/>
</dbReference>
<evidence type="ECO:0008006" key="3">
    <source>
        <dbReference type="Google" id="ProtNLM"/>
    </source>
</evidence>
<keyword evidence="2" id="KW-1185">Reference proteome</keyword>